<dbReference type="EMBL" id="JAMXLR010000011">
    <property type="protein sequence ID" value="MCO6042794.1"/>
    <property type="molecule type" value="Genomic_DNA"/>
</dbReference>
<evidence type="ECO:0000313" key="1">
    <source>
        <dbReference type="EMBL" id="MCO6042794.1"/>
    </source>
</evidence>
<comment type="caution">
    <text evidence="1">The sequence shown here is derived from an EMBL/GenBank/DDBJ whole genome shotgun (WGS) entry which is preliminary data.</text>
</comment>
<organism evidence="1 2">
    <name type="scientific">Aeoliella straminimaris</name>
    <dbReference type="NCBI Taxonomy" id="2954799"/>
    <lineage>
        <taxon>Bacteria</taxon>
        <taxon>Pseudomonadati</taxon>
        <taxon>Planctomycetota</taxon>
        <taxon>Planctomycetia</taxon>
        <taxon>Pirellulales</taxon>
        <taxon>Lacipirellulaceae</taxon>
        <taxon>Aeoliella</taxon>
    </lineage>
</organism>
<sequence>MLTIIADNTMNSGSIADRQDAIVVTASTICRGIERLAAHLVRVVVPVVVGAHAYCAPCPATSCQSFTGLKRWQLGLGGKQLWLMPQGHGSPMGSGRLIAG</sequence>
<name>A0A9X2JHD1_9BACT</name>
<gene>
    <name evidence="1" type="ORF">NG895_02635</name>
</gene>
<dbReference type="AlphaFoldDB" id="A0A9X2JHD1"/>
<accession>A0A9X2JHD1</accession>
<evidence type="ECO:0000313" key="2">
    <source>
        <dbReference type="Proteomes" id="UP001155241"/>
    </source>
</evidence>
<dbReference type="RefSeq" id="WP_252850894.1">
    <property type="nucleotide sequence ID" value="NZ_JAMXLR010000011.1"/>
</dbReference>
<dbReference type="Proteomes" id="UP001155241">
    <property type="component" value="Unassembled WGS sequence"/>
</dbReference>
<proteinExistence type="predicted"/>
<reference evidence="1" key="1">
    <citation type="submission" date="2022-06" db="EMBL/GenBank/DDBJ databases">
        <title>Aeoliella straminimaris, a novel planctomycete from sediments.</title>
        <authorList>
            <person name="Vitorino I.R."/>
            <person name="Lage O.M."/>
        </authorList>
    </citation>
    <scope>NUCLEOTIDE SEQUENCE</scope>
    <source>
        <strain evidence="1">ICT_H6.2</strain>
    </source>
</reference>
<keyword evidence="2" id="KW-1185">Reference proteome</keyword>
<protein>
    <submittedName>
        <fullName evidence="1">Uncharacterized protein</fullName>
    </submittedName>
</protein>